<accession>A0AAV7TMI7</accession>
<feature type="region of interest" description="Disordered" evidence="1">
    <location>
        <begin position="63"/>
        <end position="95"/>
    </location>
</feature>
<dbReference type="Proteomes" id="UP001066276">
    <property type="component" value="Chromosome 3_2"/>
</dbReference>
<feature type="compositionally biased region" description="Acidic residues" evidence="1">
    <location>
        <begin position="7"/>
        <end position="19"/>
    </location>
</feature>
<gene>
    <name evidence="2" type="ORF">NDU88_002644</name>
</gene>
<keyword evidence="3" id="KW-1185">Reference proteome</keyword>
<feature type="compositionally biased region" description="Basic and acidic residues" evidence="1">
    <location>
        <begin position="82"/>
        <end position="95"/>
    </location>
</feature>
<dbReference type="AlphaFoldDB" id="A0AAV7TMI7"/>
<evidence type="ECO:0000313" key="2">
    <source>
        <dbReference type="EMBL" id="KAJ1177386.1"/>
    </source>
</evidence>
<dbReference type="EMBL" id="JANPWB010000006">
    <property type="protein sequence ID" value="KAJ1177386.1"/>
    <property type="molecule type" value="Genomic_DNA"/>
</dbReference>
<evidence type="ECO:0000313" key="3">
    <source>
        <dbReference type="Proteomes" id="UP001066276"/>
    </source>
</evidence>
<name>A0AAV7TMI7_PLEWA</name>
<protein>
    <submittedName>
        <fullName evidence="2">Uncharacterized protein</fullName>
    </submittedName>
</protein>
<evidence type="ECO:0000256" key="1">
    <source>
        <dbReference type="SAM" id="MobiDB-lite"/>
    </source>
</evidence>
<feature type="region of interest" description="Disordered" evidence="1">
    <location>
        <begin position="1"/>
        <end position="23"/>
    </location>
</feature>
<organism evidence="2 3">
    <name type="scientific">Pleurodeles waltl</name>
    <name type="common">Iberian ribbed newt</name>
    <dbReference type="NCBI Taxonomy" id="8319"/>
    <lineage>
        <taxon>Eukaryota</taxon>
        <taxon>Metazoa</taxon>
        <taxon>Chordata</taxon>
        <taxon>Craniata</taxon>
        <taxon>Vertebrata</taxon>
        <taxon>Euteleostomi</taxon>
        <taxon>Amphibia</taxon>
        <taxon>Batrachia</taxon>
        <taxon>Caudata</taxon>
        <taxon>Salamandroidea</taxon>
        <taxon>Salamandridae</taxon>
        <taxon>Pleurodelinae</taxon>
        <taxon>Pleurodeles</taxon>
    </lineage>
</organism>
<sequence length="176" mass="18891">MGCYTGLDEETLDYDEEREEKEGEIVDEVVSTEVGVNTGQKSRSWSNEKRSIGVLQKAISKMVQRDQTSGREVQKSASRHIPRGEKKNISGESGVGEKHTVIRLVSVAVGNSPGTSSSKGLGMLGGKDISIQANVEGKKDVMETNKNLDITKVGSAIGMLASETIEALALKNQVVL</sequence>
<comment type="caution">
    <text evidence="2">The sequence shown here is derived from an EMBL/GenBank/DDBJ whole genome shotgun (WGS) entry which is preliminary data.</text>
</comment>
<reference evidence="2" key="1">
    <citation type="journal article" date="2022" name="bioRxiv">
        <title>Sequencing and chromosome-scale assembly of the giantPleurodeles waltlgenome.</title>
        <authorList>
            <person name="Brown T."/>
            <person name="Elewa A."/>
            <person name="Iarovenko S."/>
            <person name="Subramanian E."/>
            <person name="Araus A.J."/>
            <person name="Petzold A."/>
            <person name="Susuki M."/>
            <person name="Suzuki K.-i.T."/>
            <person name="Hayashi T."/>
            <person name="Toyoda A."/>
            <person name="Oliveira C."/>
            <person name="Osipova E."/>
            <person name="Leigh N.D."/>
            <person name="Simon A."/>
            <person name="Yun M.H."/>
        </authorList>
    </citation>
    <scope>NUCLEOTIDE SEQUENCE</scope>
    <source>
        <strain evidence="2">20211129_DDA</strain>
        <tissue evidence="2">Liver</tissue>
    </source>
</reference>
<proteinExistence type="predicted"/>